<dbReference type="FunFam" id="1.10.3520.10:FF:000002">
    <property type="entry name" value="Ceramide-1-phosphate transfer protein"/>
    <property type="match status" value="1"/>
</dbReference>
<keyword evidence="5" id="KW-1185">Reference proteome</keyword>
<dbReference type="Gene3D" id="1.10.3520.10">
    <property type="entry name" value="Glycolipid transfer protein"/>
    <property type="match status" value="1"/>
</dbReference>
<dbReference type="GeneID" id="111244839"/>
<dbReference type="PANTHER" id="PTHR10219">
    <property type="entry name" value="GLYCOLIPID TRANSFER PROTEIN-RELATED"/>
    <property type="match status" value="1"/>
</dbReference>
<dbReference type="GO" id="GO:0005829">
    <property type="term" value="C:cytosol"/>
    <property type="evidence" value="ECO:0007669"/>
    <property type="project" value="TreeGrafter"/>
</dbReference>
<evidence type="ECO:0000313" key="4">
    <source>
        <dbReference type="EnsemblMetazoa" id="XP_022648064"/>
    </source>
</evidence>
<sequence length="404" mass="45632">MTTTGRQHFDHFQQQLVCQSNTSSHSNHVPITATSSSANTSPISTSFTRSTPSSSSFTANTTFIARSSEACPSPQPLPSGSASLNHDLVHPHRLRYHRPQQQRHAEQQHHLPQQEQPKHSNEQGGHNRGLQYVEHCQSSLFQRLVSAHISLMHKYAGLAFLLIVLVGAYRVSGVRCSRFKDYNEAEQRVVMAVTDASEPDGFRLATVNEELIKSLSADDDILLDSYLGAFREVCKIFKEMGTVFNFVTSDLEDKIKILEEYRARNDVAEHFNSLSSMMSYEIRTGAISIRQPPSGCRTWLRLHRALQFVTMFFYRLASVDFKEKMTSLAQDCYEQTLAKYHGYLIRKGASLAMYALPTVEAMFLKARDNKADVRPLLLSVGDNAARVYNLTQKLYKQHGLLDLP</sequence>
<dbReference type="GO" id="GO:0032691">
    <property type="term" value="P:negative regulation of interleukin-1 beta production"/>
    <property type="evidence" value="ECO:0007669"/>
    <property type="project" value="UniProtKB-ARBA"/>
</dbReference>
<dbReference type="GO" id="GO:1902388">
    <property type="term" value="F:ceramide 1-phosphate transfer activity"/>
    <property type="evidence" value="ECO:0007669"/>
    <property type="project" value="TreeGrafter"/>
</dbReference>
<dbReference type="EnsemblMetazoa" id="XM_022792329">
    <property type="protein sequence ID" value="XP_022648064"/>
    <property type="gene ID" value="LOC111244839"/>
</dbReference>
<dbReference type="KEGG" id="vde:111244839"/>
<dbReference type="Pfam" id="PF08718">
    <property type="entry name" value="GLTP"/>
    <property type="match status" value="1"/>
</dbReference>
<organism evidence="4 5">
    <name type="scientific">Varroa destructor</name>
    <name type="common">Honeybee mite</name>
    <dbReference type="NCBI Taxonomy" id="109461"/>
    <lineage>
        <taxon>Eukaryota</taxon>
        <taxon>Metazoa</taxon>
        <taxon>Ecdysozoa</taxon>
        <taxon>Arthropoda</taxon>
        <taxon>Chelicerata</taxon>
        <taxon>Arachnida</taxon>
        <taxon>Acari</taxon>
        <taxon>Parasitiformes</taxon>
        <taxon>Mesostigmata</taxon>
        <taxon>Gamasina</taxon>
        <taxon>Dermanyssoidea</taxon>
        <taxon>Varroidae</taxon>
        <taxon>Varroa</taxon>
    </lineage>
</organism>
<reference evidence="4" key="1">
    <citation type="submission" date="2021-01" db="UniProtKB">
        <authorList>
            <consortium name="EnsemblMetazoa"/>
        </authorList>
    </citation>
    <scope>IDENTIFICATION</scope>
</reference>
<dbReference type="InterPro" id="IPR036497">
    <property type="entry name" value="GLTP_sf"/>
</dbReference>
<feature type="domain" description="Glycolipid transfer protein" evidence="3">
    <location>
        <begin position="222"/>
        <end position="365"/>
    </location>
</feature>
<dbReference type="GO" id="GO:1902387">
    <property type="term" value="F:ceramide 1-phosphate binding"/>
    <property type="evidence" value="ECO:0007669"/>
    <property type="project" value="TreeGrafter"/>
</dbReference>
<evidence type="ECO:0000259" key="3">
    <source>
        <dbReference type="Pfam" id="PF08718"/>
    </source>
</evidence>
<evidence type="ECO:0000313" key="5">
    <source>
        <dbReference type="Proteomes" id="UP000594260"/>
    </source>
</evidence>
<protein>
    <recommendedName>
        <fullName evidence="3">Glycolipid transfer protein domain-containing protein</fullName>
    </recommendedName>
</protein>
<evidence type="ECO:0000256" key="2">
    <source>
        <dbReference type="SAM" id="MobiDB-lite"/>
    </source>
</evidence>
<dbReference type="SUPFAM" id="SSF110004">
    <property type="entry name" value="Glycolipid transfer protein, GLTP"/>
    <property type="match status" value="1"/>
</dbReference>
<dbReference type="Proteomes" id="UP000594260">
    <property type="component" value="Unplaced"/>
</dbReference>
<proteinExistence type="inferred from homology"/>
<evidence type="ECO:0000256" key="1">
    <source>
        <dbReference type="ARBA" id="ARBA00007148"/>
    </source>
</evidence>
<feature type="region of interest" description="Disordered" evidence="2">
    <location>
        <begin position="98"/>
        <end position="127"/>
    </location>
</feature>
<dbReference type="OrthoDB" id="116883at2759"/>
<dbReference type="RefSeq" id="XP_022648064.1">
    <property type="nucleotide sequence ID" value="XM_022792329.1"/>
</dbReference>
<dbReference type="FunCoup" id="A0A7M7J7T5">
    <property type="interactions" value="361"/>
</dbReference>
<dbReference type="InterPro" id="IPR014830">
    <property type="entry name" value="Glycolipid_transfer_prot_dom"/>
</dbReference>
<name>A0A7M7J7T5_VARDE</name>
<accession>A0A7M7J7T5</accession>
<dbReference type="PANTHER" id="PTHR10219:SF43">
    <property type="entry name" value="GLYCOLIPID TRANSFER PROTEIN DOMAIN-CONTAINING PROTEIN"/>
    <property type="match status" value="1"/>
</dbReference>
<dbReference type="InParanoid" id="A0A7M7J7T5"/>
<dbReference type="GO" id="GO:0016020">
    <property type="term" value="C:membrane"/>
    <property type="evidence" value="ECO:0007669"/>
    <property type="project" value="TreeGrafter"/>
</dbReference>
<feature type="region of interest" description="Disordered" evidence="2">
    <location>
        <begin position="21"/>
        <end position="57"/>
    </location>
</feature>
<feature type="compositionally biased region" description="Low complexity" evidence="2">
    <location>
        <begin position="30"/>
        <end position="57"/>
    </location>
</feature>
<dbReference type="AlphaFoldDB" id="A0A7M7J7T5"/>
<comment type="similarity">
    <text evidence="1">Belongs to the GLTP family.</text>
</comment>